<dbReference type="AlphaFoldDB" id="G3JQ76"/>
<dbReference type="OMA" id="SPIGKFK"/>
<dbReference type="OrthoDB" id="4895274at2759"/>
<dbReference type="HOGENOM" id="CLU_076641_0_0_1"/>
<reference evidence="1 2" key="1">
    <citation type="journal article" date="2011" name="Genome Biol.">
        <title>Genome sequence of the insect pathogenic fungus Cordyceps militaris, a valued traditional Chinese medicine.</title>
        <authorList>
            <person name="Zheng P."/>
            <person name="Xia Y."/>
            <person name="Xiao G."/>
            <person name="Xiong C."/>
            <person name="Hu X."/>
            <person name="Zhang S."/>
            <person name="Zheng H."/>
            <person name="Huang Y."/>
            <person name="Zhou Y."/>
            <person name="Wang S."/>
            <person name="Zhao G.P."/>
            <person name="Liu X."/>
            <person name="St Leger R.J."/>
            <person name="Wang C."/>
        </authorList>
    </citation>
    <scope>NUCLEOTIDE SEQUENCE [LARGE SCALE GENOMIC DNA]</scope>
    <source>
        <strain evidence="1 2">CM01</strain>
    </source>
</reference>
<organism evidence="1 2">
    <name type="scientific">Cordyceps militaris (strain CM01)</name>
    <name type="common">Caterpillar fungus</name>
    <dbReference type="NCBI Taxonomy" id="983644"/>
    <lineage>
        <taxon>Eukaryota</taxon>
        <taxon>Fungi</taxon>
        <taxon>Dikarya</taxon>
        <taxon>Ascomycota</taxon>
        <taxon>Pezizomycotina</taxon>
        <taxon>Sordariomycetes</taxon>
        <taxon>Hypocreomycetidae</taxon>
        <taxon>Hypocreales</taxon>
        <taxon>Cordycipitaceae</taxon>
        <taxon>Cordyceps</taxon>
    </lineage>
</organism>
<dbReference type="InParanoid" id="G3JQ76"/>
<protein>
    <submittedName>
        <fullName evidence="1">Uncharacterized protein</fullName>
    </submittedName>
</protein>
<sequence>MTLGKSHELNSHRMTSVKCQLSALASQLPAATHLTLLGQQTAQANPSAASLKHPSVLCCIVLESKSAVVFNSIPSEVLLYRDDAIMTFADDESLEMRELIKTRLRNIRGFCFLDGKPMTGREKRDNGIIDALHSEAPSGPVAAERCLTHLMLASNCLWEVLVTRGPDEFWNSVGQEKGGKLPLSITRDLVLAFVRARDRYLRCFPHKSPHAVNNMLEAYTQYLLEKFQALGKVMILGSPVNWCLSAKEVQDVEALTPQGPAKQVSRNKFELSSSARNLLVPARSLSPIGKFKHNLMGLAEEIMQQYPGQRELLPQ</sequence>
<accession>G3JQ76</accession>
<dbReference type="GeneID" id="18169589"/>
<keyword evidence="2" id="KW-1185">Reference proteome</keyword>
<dbReference type="EMBL" id="JH126404">
    <property type="protein sequence ID" value="EGX89327.1"/>
    <property type="molecule type" value="Genomic_DNA"/>
</dbReference>
<dbReference type="KEGG" id="cmt:CCM_07578"/>
<evidence type="ECO:0000313" key="1">
    <source>
        <dbReference type="EMBL" id="EGX89327.1"/>
    </source>
</evidence>
<name>G3JQ76_CORMM</name>
<evidence type="ECO:0000313" key="2">
    <source>
        <dbReference type="Proteomes" id="UP000001610"/>
    </source>
</evidence>
<dbReference type="RefSeq" id="XP_006672782.1">
    <property type="nucleotide sequence ID" value="XM_006672719.1"/>
</dbReference>
<dbReference type="Proteomes" id="UP000001610">
    <property type="component" value="Unassembled WGS sequence"/>
</dbReference>
<dbReference type="VEuPathDB" id="FungiDB:CCM_07578"/>
<proteinExistence type="predicted"/>
<gene>
    <name evidence="1" type="ORF">CCM_07578</name>
</gene>